<proteinExistence type="predicted"/>
<sequence length="186" mass="20904">MVDLIELETERLRLRQWRAEDREPFAALNADPEVMAFFPSTLDRCASDAIADRCEALIARRGWGFWALEAKEGGRFIGFVGLHAPELELPFSPCVEIGWRLAHAYWGRGLATEAARAALRVGFERIGLAEIVSFTAVINARSRGVMQRLGMQPSSATFEHPAVPLGSPLREHVLYRLSRESWLRSL</sequence>
<keyword evidence="2" id="KW-0012">Acyltransferase</keyword>
<evidence type="ECO:0000259" key="1">
    <source>
        <dbReference type="PROSITE" id="PS51186"/>
    </source>
</evidence>
<dbReference type="PROSITE" id="PS51186">
    <property type="entry name" value="GNAT"/>
    <property type="match status" value="1"/>
</dbReference>
<dbReference type="PANTHER" id="PTHR43792">
    <property type="entry name" value="GNAT FAMILY, PUTATIVE (AFU_ORTHOLOGUE AFUA_3G00765)-RELATED-RELATED"/>
    <property type="match status" value="1"/>
</dbReference>
<dbReference type="InterPro" id="IPR016181">
    <property type="entry name" value="Acyl_CoA_acyltransferase"/>
</dbReference>
<name>A0ABW4Y6T9_9GAMM</name>
<dbReference type="Gene3D" id="3.40.630.30">
    <property type="match status" value="1"/>
</dbReference>
<keyword evidence="3" id="KW-1185">Reference proteome</keyword>
<reference evidence="3" key="1">
    <citation type="journal article" date="2019" name="Int. J. Syst. Evol. Microbiol.">
        <title>The Global Catalogue of Microorganisms (GCM) 10K type strain sequencing project: providing services to taxonomists for standard genome sequencing and annotation.</title>
        <authorList>
            <consortium name="The Broad Institute Genomics Platform"/>
            <consortium name="The Broad Institute Genome Sequencing Center for Infectious Disease"/>
            <person name="Wu L."/>
            <person name="Ma J."/>
        </authorList>
    </citation>
    <scope>NUCLEOTIDE SEQUENCE [LARGE SCALE GENOMIC DNA]</scope>
    <source>
        <strain evidence="3">KACC 12597</strain>
    </source>
</reference>
<dbReference type="InterPro" id="IPR051531">
    <property type="entry name" value="N-acetyltransferase"/>
</dbReference>
<dbReference type="EC" id="2.3.-.-" evidence="2"/>
<evidence type="ECO:0000313" key="3">
    <source>
        <dbReference type="Proteomes" id="UP001597337"/>
    </source>
</evidence>
<evidence type="ECO:0000313" key="2">
    <source>
        <dbReference type="EMBL" id="MFD2111891.1"/>
    </source>
</evidence>
<dbReference type="EMBL" id="JBHUHX010000016">
    <property type="protein sequence ID" value="MFD2111891.1"/>
    <property type="molecule type" value="Genomic_DNA"/>
</dbReference>
<dbReference type="PANTHER" id="PTHR43792:SF1">
    <property type="entry name" value="N-ACETYLTRANSFERASE DOMAIN-CONTAINING PROTEIN"/>
    <property type="match status" value="1"/>
</dbReference>
<accession>A0ABW4Y6T9</accession>
<comment type="caution">
    <text evidence="2">The sequence shown here is derived from an EMBL/GenBank/DDBJ whole genome shotgun (WGS) entry which is preliminary data.</text>
</comment>
<gene>
    <name evidence="2" type="ORF">ACFSJC_08575</name>
</gene>
<dbReference type="Pfam" id="PF13302">
    <property type="entry name" value="Acetyltransf_3"/>
    <property type="match status" value="1"/>
</dbReference>
<keyword evidence="2" id="KW-0808">Transferase</keyword>
<dbReference type="SUPFAM" id="SSF55729">
    <property type="entry name" value="Acyl-CoA N-acyltransferases (Nat)"/>
    <property type="match status" value="1"/>
</dbReference>
<dbReference type="RefSeq" id="WP_386025696.1">
    <property type="nucleotide sequence ID" value="NZ_JBHUHX010000016.1"/>
</dbReference>
<dbReference type="GO" id="GO:0016746">
    <property type="term" value="F:acyltransferase activity"/>
    <property type="evidence" value="ECO:0007669"/>
    <property type="project" value="UniProtKB-KW"/>
</dbReference>
<dbReference type="Proteomes" id="UP001597337">
    <property type="component" value="Unassembled WGS sequence"/>
</dbReference>
<organism evidence="2 3">
    <name type="scientific">Thiorhodococcus fuscus</name>
    <dbReference type="NCBI Taxonomy" id="527200"/>
    <lineage>
        <taxon>Bacteria</taxon>
        <taxon>Pseudomonadati</taxon>
        <taxon>Pseudomonadota</taxon>
        <taxon>Gammaproteobacteria</taxon>
        <taxon>Chromatiales</taxon>
        <taxon>Chromatiaceae</taxon>
        <taxon>Thiorhodococcus</taxon>
    </lineage>
</organism>
<feature type="domain" description="N-acetyltransferase" evidence="1">
    <location>
        <begin position="12"/>
        <end position="170"/>
    </location>
</feature>
<dbReference type="InterPro" id="IPR000182">
    <property type="entry name" value="GNAT_dom"/>
</dbReference>
<protein>
    <submittedName>
        <fullName evidence="2">GNAT family N-acetyltransferase</fullName>
        <ecNumber evidence="2">2.3.-.-</ecNumber>
    </submittedName>
</protein>